<dbReference type="Pfam" id="PF08238">
    <property type="entry name" value="Sel1"/>
    <property type="match status" value="4"/>
</dbReference>
<dbReference type="SMART" id="SM00671">
    <property type="entry name" value="SEL1"/>
    <property type="match status" value="4"/>
</dbReference>
<dbReference type="InterPro" id="IPR050767">
    <property type="entry name" value="Sel1_AlgK"/>
</dbReference>
<comment type="caution">
    <text evidence="1">The sequence shown here is derived from an EMBL/GenBank/DDBJ whole genome shotgun (WGS) entry which is preliminary data.</text>
</comment>
<dbReference type="Proteomes" id="UP000250831">
    <property type="component" value="Unassembled WGS sequence"/>
</dbReference>
<accession>A0A363NVR9</accession>
<evidence type="ECO:0000313" key="1">
    <source>
        <dbReference type="EMBL" id="PUV24830.1"/>
    </source>
</evidence>
<name>A0A363NVR9_9SPHI</name>
<dbReference type="Pfam" id="PF14903">
    <property type="entry name" value="WG_beta_rep"/>
    <property type="match status" value="2"/>
</dbReference>
<dbReference type="RefSeq" id="WP_108633166.1">
    <property type="nucleotide sequence ID" value="NZ_QCXX01000002.1"/>
</dbReference>
<dbReference type="InterPro" id="IPR006597">
    <property type="entry name" value="Sel1-like"/>
</dbReference>
<protein>
    <recommendedName>
        <fullName evidence="3">Sel1 repeat family protein</fullName>
    </recommendedName>
</protein>
<dbReference type="InterPro" id="IPR011990">
    <property type="entry name" value="TPR-like_helical_dom_sf"/>
</dbReference>
<dbReference type="InterPro" id="IPR032774">
    <property type="entry name" value="WG_beta_rep"/>
</dbReference>
<reference evidence="1 2" key="1">
    <citation type="submission" date="2018-04" db="EMBL/GenBank/DDBJ databases">
        <title>Sphingobacterium sp. M46 Genome.</title>
        <authorList>
            <person name="Cheng J."/>
            <person name="Li Y."/>
        </authorList>
    </citation>
    <scope>NUCLEOTIDE SEQUENCE [LARGE SCALE GENOMIC DNA]</scope>
    <source>
        <strain evidence="1 2">M46</strain>
    </source>
</reference>
<keyword evidence="2" id="KW-1185">Reference proteome</keyword>
<dbReference type="SUPFAM" id="SSF81901">
    <property type="entry name" value="HCP-like"/>
    <property type="match status" value="1"/>
</dbReference>
<evidence type="ECO:0008006" key="3">
    <source>
        <dbReference type="Google" id="ProtNLM"/>
    </source>
</evidence>
<proteinExistence type="predicted"/>
<evidence type="ECO:0000313" key="2">
    <source>
        <dbReference type="Proteomes" id="UP000250831"/>
    </source>
</evidence>
<gene>
    <name evidence="1" type="ORF">DCO56_07655</name>
</gene>
<dbReference type="OrthoDB" id="5464673at2"/>
<dbReference type="Gene3D" id="1.25.40.10">
    <property type="entry name" value="Tetratricopeptide repeat domain"/>
    <property type="match status" value="2"/>
</dbReference>
<dbReference type="EMBL" id="QCXX01000002">
    <property type="protein sequence ID" value="PUV24830.1"/>
    <property type="molecule type" value="Genomic_DNA"/>
</dbReference>
<dbReference type="PANTHER" id="PTHR11102">
    <property type="entry name" value="SEL-1-LIKE PROTEIN"/>
    <property type="match status" value="1"/>
</dbReference>
<organism evidence="1 2">
    <name type="scientific">Sphingobacterium athyrii</name>
    <dbReference type="NCBI Taxonomy" id="2152717"/>
    <lineage>
        <taxon>Bacteria</taxon>
        <taxon>Pseudomonadati</taxon>
        <taxon>Bacteroidota</taxon>
        <taxon>Sphingobacteriia</taxon>
        <taxon>Sphingobacteriales</taxon>
        <taxon>Sphingobacteriaceae</taxon>
        <taxon>Sphingobacterium</taxon>
    </lineage>
</organism>
<sequence length="825" mass="96068">MAHRIYIYNVNSKTKETFETYLAEWNYEIPALMLPLFSSGIHARGTQLYANKEDGIARLRYFYALLADVYQLHYKRKYTEPVNKMFEFLESLPFDTFQIDARDVFNMNVEKHTEQASDWVAEIRTTGAVYTQAFEQQSLDPLQKILRLSGYHTFLEMLETDWINYGLGLWEEHAFQQHGVEVFDENGKQGLKDRLGNILAVAKYNEIFEFNEAGIAVVQLDNLFGYINEQGEEIIPCQYVEAFDARVIDGVNYAEVEIEGKRGVLHIASKQLSLPAAYDKLDWFAHGFLNAKQGADYFLFAADGVKVIDESADEPFGYDYSKLFYKRQKGTMKRKYFRMDGHYLGSFLEDSLQALPNAYFWIKPNKLQRKISVIKPDGNVLDEEIDRIIVLDDYRSIAYLKNKQWQIYSLAHDLFRLGDRTIDKVLVDSIKNFRKDVFVVACAEGQGIYEAHLDQWLLEPDRAYQKIEYCYLDFMRIQQSEGMRYFDTKVNFRSPLYDYVSAPIHDPHPERSEGEFLLLFKGERLFYVDLKRNVAEFPETAFGRLYAEKYNLQGADQNYFVQFYQAWTKRKGAGYESYLDNETLYEKAQKLNWAGKKNEAIHLLTIGASRGSADCQYLLGNIYCDTDHEDFLDIPKAIRFYEQAIAQDHAQAWTNLGFIYATGLGLPLDIPKALEAYQKAAALGEPQAMSNLGNWYYEGEYLEQDFVQALHYFKQAEKEGINNDAQVAEIYYQQKDYANLLRYLKKDKDGQYAAIYYGILYEEGWGVKQSMVKALRYYEQANENATYAYAVNRLLYYYKNGAFADSAKYNFWLDFAKNNAVDIEE</sequence>
<dbReference type="PANTHER" id="PTHR11102:SF160">
    <property type="entry name" value="ERAD-ASSOCIATED E3 UBIQUITIN-PROTEIN LIGASE COMPONENT HRD3"/>
    <property type="match status" value="1"/>
</dbReference>
<dbReference type="AlphaFoldDB" id="A0A363NVR9"/>